<sequence length="107" mass="11384">MDSGMPGWRDLHASAEVIAQAGRRLEESSRRLAESPEELTTARDALRLLTAVGSRLARQLDTLANAYSTPNQAEPSAVHIALDQAAAAAEDLGNCTKVAAQAIEDEK</sequence>
<dbReference type="Proteomes" id="UP001500220">
    <property type="component" value="Unassembled WGS sequence"/>
</dbReference>
<name>A0ABP3MVX6_9PSEU</name>
<accession>A0ABP3MVX6</accession>
<proteinExistence type="predicted"/>
<organism evidence="1 2">
    <name type="scientific">Saccharopolyspora thermophila</name>
    <dbReference type="NCBI Taxonomy" id="89367"/>
    <lineage>
        <taxon>Bacteria</taxon>
        <taxon>Bacillati</taxon>
        <taxon>Actinomycetota</taxon>
        <taxon>Actinomycetes</taxon>
        <taxon>Pseudonocardiales</taxon>
        <taxon>Pseudonocardiaceae</taxon>
        <taxon>Saccharopolyspora</taxon>
    </lineage>
</organism>
<gene>
    <name evidence="1" type="ORF">GCM10009545_34500</name>
</gene>
<reference evidence="2" key="1">
    <citation type="journal article" date="2019" name="Int. J. Syst. Evol. Microbiol.">
        <title>The Global Catalogue of Microorganisms (GCM) 10K type strain sequencing project: providing services to taxonomists for standard genome sequencing and annotation.</title>
        <authorList>
            <consortium name="The Broad Institute Genomics Platform"/>
            <consortium name="The Broad Institute Genome Sequencing Center for Infectious Disease"/>
            <person name="Wu L."/>
            <person name="Ma J."/>
        </authorList>
    </citation>
    <scope>NUCLEOTIDE SEQUENCE [LARGE SCALE GENOMIC DNA]</scope>
    <source>
        <strain evidence="2">JCM 10664</strain>
    </source>
</reference>
<dbReference type="EMBL" id="BAAAHC010000013">
    <property type="protein sequence ID" value="GAA0529234.1"/>
    <property type="molecule type" value="Genomic_DNA"/>
</dbReference>
<comment type="caution">
    <text evidence="1">The sequence shown here is derived from an EMBL/GenBank/DDBJ whole genome shotgun (WGS) entry which is preliminary data.</text>
</comment>
<evidence type="ECO:0000313" key="1">
    <source>
        <dbReference type="EMBL" id="GAA0529234.1"/>
    </source>
</evidence>
<protein>
    <recommendedName>
        <fullName evidence="3">Excreted virulence factor EspC, type VII ESX diderm</fullName>
    </recommendedName>
</protein>
<evidence type="ECO:0008006" key="3">
    <source>
        <dbReference type="Google" id="ProtNLM"/>
    </source>
</evidence>
<keyword evidence="2" id="KW-1185">Reference proteome</keyword>
<evidence type="ECO:0000313" key="2">
    <source>
        <dbReference type="Proteomes" id="UP001500220"/>
    </source>
</evidence>